<dbReference type="PROSITE" id="PS00055">
    <property type="entry name" value="RIBOSOMAL_S12"/>
    <property type="match status" value="1"/>
</dbReference>
<dbReference type="EMBL" id="AY500368">
    <property type="protein sequence ID" value="AAS79069.1"/>
    <property type="molecule type" value="Genomic_DNA"/>
</dbReference>
<reference evidence="5" key="2">
    <citation type="journal article" date="2006" name="Curr. Genet.">
        <title>Complete mitochondrial genomes of the three brown algae (Heterokonta: Phaeophyceae) Dictyota dichotoma, Fucus vesiculosus and Desmarestia viridis.</title>
        <authorList>
            <person name="Oudot-Le Secq M.P."/>
            <person name="Loiseaux-de Goer S."/>
            <person name="Stam W.T."/>
            <person name="Olsen J.L."/>
        </authorList>
    </citation>
    <scope>NUCLEOTIDE SEQUENCE</scope>
</reference>
<evidence type="ECO:0000256" key="4">
    <source>
        <dbReference type="RuleBase" id="RU003622"/>
    </source>
</evidence>
<dbReference type="GO" id="GO:0015935">
    <property type="term" value="C:small ribosomal subunit"/>
    <property type="evidence" value="ECO:0007669"/>
    <property type="project" value="InterPro"/>
</dbReference>
<proteinExistence type="inferred from homology"/>
<dbReference type="PANTHER" id="PTHR11652">
    <property type="entry name" value="30S RIBOSOMAL PROTEIN S12 FAMILY MEMBER"/>
    <property type="match status" value="1"/>
</dbReference>
<keyword evidence="3 4" id="KW-0687">Ribonucleoprotein</keyword>
<dbReference type="FunFam" id="2.40.50.140:FF:000099">
    <property type="entry name" value="Ribosomal protein S12, mitochondrial"/>
    <property type="match status" value="1"/>
</dbReference>
<dbReference type="Gene3D" id="2.40.50.140">
    <property type="entry name" value="Nucleic acid-binding proteins"/>
    <property type="match status" value="1"/>
</dbReference>
<evidence type="ECO:0000256" key="1">
    <source>
        <dbReference type="ARBA" id="ARBA00005657"/>
    </source>
</evidence>
<organism evidence="5">
    <name type="scientific">Dictyota dichotoma</name>
    <dbReference type="NCBI Taxonomy" id="2876"/>
    <lineage>
        <taxon>Eukaryota</taxon>
        <taxon>Sar</taxon>
        <taxon>Stramenopiles</taxon>
        <taxon>Ochrophyta</taxon>
        <taxon>PX clade</taxon>
        <taxon>Phaeophyceae</taxon>
        <taxon>Dictyotales</taxon>
        <taxon>Dictyotaceae</taxon>
        <taxon>Dictyota</taxon>
    </lineage>
</organism>
<accession>Q2TUC6</accession>
<dbReference type="PRINTS" id="PR01034">
    <property type="entry name" value="RIBOSOMALS12"/>
</dbReference>
<dbReference type="InterPro" id="IPR006032">
    <property type="entry name" value="Ribosomal_uS12"/>
</dbReference>
<dbReference type="InterPro" id="IPR012340">
    <property type="entry name" value="NA-bd_OB-fold"/>
</dbReference>
<dbReference type="GO" id="GO:0006412">
    <property type="term" value="P:translation"/>
    <property type="evidence" value="ECO:0007669"/>
    <property type="project" value="InterPro"/>
</dbReference>
<dbReference type="Pfam" id="PF00164">
    <property type="entry name" value="Ribosom_S12_S23"/>
    <property type="match status" value="1"/>
</dbReference>
<dbReference type="RefSeq" id="YP_448684.1">
    <property type="nucleotide sequence ID" value="NC_007685.1"/>
</dbReference>
<keyword evidence="5" id="KW-0496">Mitochondrion</keyword>
<geneLocation type="mitochondrion" evidence="5"/>
<comment type="similarity">
    <text evidence="1 4">Belongs to the universal ribosomal protein uS12 family.</text>
</comment>
<gene>
    <name evidence="5" type="primary">rps12</name>
</gene>
<name>Q2TUC6_DICDH</name>
<reference evidence="5" key="1">
    <citation type="submission" date="2003-12" db="EMBL/GenBank/DDBJ databases">
        <authorList>
            <person name="Oudot-Le Secq M.-P."/>
            <person name="Stam W.T."/>
            <person name="Olsen J.L."/>
        </authorList>
    </citation>
    <scope>NUCLEOTIDE SEQUENCE</scope>
</reference>
<dbReference type="SUPFAM" id="SSF50249">
    <property type="entry name" value="Nucleic acid-binding proteins"/>
    <property type="match status" value="1"/>
</dbReference>
<dbReference type="NCBIfam" id="TIGR00981">
    <property type="entry name" value="rpsL_bact"/>
    <property type="match status" value="1"/>
</dbReference>
<evidence type="ECO:0000313" key="5">
    <source>
        <dbReference type="EMBL" id="AAS79069.1"/>
    </source>
</evidence>
<sequence>MPTINQLFKGIRCKKKRKVKSPSLLGCPQKRGVCLKLFIRTPKKPNSARRKVSRLRLSNKNKVTAYIPGQIHRLQEHSNVLVRGGRVPDLPGVKYRLIRNKLDLESLVGRVTARSKYGTKSSKTGW</sequence>
<keyword evidence="2 4" id="KW-0689">Ribosomal protein</keyword>
<dbReference type="InterPro" id="IPR005679">
    <property type="entry name" value="Ribosomal_uS12_bac"/>
</dbReference>
<dbReference type="AlphaFoldDB" id="Q2TUC6"/>
<evidence type="ECO:0000256" key="2">
    <source>
        <dbReference type="ARBA" id="ARBA00022980"/>
    </source>
</evidence>
<dbReference type="GeneID" id="3860861"/>
<dbReference type="GO" id="GO:0003735">
    <property type="term" value="F:structural constituent of ribosome"/>
    <property type="evidence" value="ECO:0007669"/>
    <property type="project" value="InterPro"/>
</dbReference>
<dbReference type="PIRSF" id="PIRSF002133">
    <property type="entry name" value="Ribosomal_S12/S23"/>
    <property type="match status" value="1"/>
</dbReference>
<protein>
    <submittedName>
        <fullName evidence="5">Ribosomal protein S12</fullName>
    </submittedName>
</protein>
<evidence type="ECO:0000256" key="3">
    <source>
        <dbReference type="ARBA" id="ARBA00023274"/>
    </source>
</evidence>
<dbReference type="CDD" id="cd03368">
    <property type="entry name" value="Ribosomal_S12"/>
    <property type="match status" value="1"/>
</dbReference>